<dbReference type="AlphaFoldDB" id="A0A2T0XC95"/>
<dbReference type="Gene3D" id="3.50.50.60">
    <property type="entry name" value="FAD/NAD(P)-binding domain"/>
    <property type="match status" value="1"/>
</dbReference>
<dbReference type="Gene3D" id="3.90.660.10">
    <property type="match status" value="1"/>
</dbReference>
<name>A0A2T0XC95_9BURK</name>
<dbReference type="GO" id="GO:0016491">
    <property type="term" value="F:oxidoreductase activity"/>
    <property type="evidence" value="ECO:0007669"/>
    <property type="project" value="InterPro"/>
</dbReference>
<dbReference type="EMBL" id="PVTV01000017">
    <property type="protein sequence ID" value="PRY96554.1"/>
    <property type="molecule type" value="Genomic_DNA"/>
</dbReference>
<reference evidence="3 4" key="1">
    <citation type="submission" date="2018-03" db="EMBL/GenBank/DDBJ databases">
        <title>Genomic Encyclopedia of Type Strains, Phase III (KMG-III): the genomes of soil and plant-associated and newly described type strains.</title>
        <authorList>
            <person name="Whitman W."/>
        </authorList>
    </citation>
    <scope>NUCLEOTIDE SEQUENCE [LARGE SCALE GENOMIC DNA]</scope>
    <source>
        <strain evidence="3 4">MWH-P2sevCIIIb</strain>
    </source>
</reference>
<dbReference type="Pfam" id="PF01593">
    <property type="entry name" value="Amino_oxidase"/>
    <property type="match status" value="1"/>
</dbReference>
<comment type="caution">
    <text evidence="3">The sequence shown here is derived from an EMBL/GenBank/DDBJ whole genome shotgun (WGS) entry which is preliminary data.</text>
</comment>
<evidence type="ECO:0000259" key="2">
    <source>
        <dbReference type="Pfam" id="PF01593"/>
    </source>
</evidence>
<dbReference type="SUPFAM" id="SSF51905">
    <property type="entry name" value="FAD/NAD(P)-binding domain"/>
    <property type="match status" value="1"/>
</dbReference>
<dbReference type="InterPro" id="IPR002937">
    <property type="entry name" value="Amino_oxidase"/>
</dbReference>
<dbReference type="Pfam" id="PF13450">
    <property type="entry name" value="NAD_binding_8"/>
    <property type="match status" value="1"/>
</dbReference>
<dbReference type="OrthoDB" id="5792777at2"/>
<organism evidence="3 4">
    <name type="scientific">Jezberella montanilacus</name>
    <dbReference type="NCBI Taxonomy" id="323426"/>
    <lineage>
        <taxon>Bacteria</taxon>
        <taxon>Pseudomonadati</taxon>
        <taxon>Pseudomonadota</taxon>
        <taxon>Betaproteobacteria</taxon>
        <taxon>Burkholderiales</taxon>
        <taxon>Alcaligenaceae</taxon>
        <taxon>Jezberella</taxon>
    </lineage>
</organism>
<feature type="transmembrane region" description="Helical" evidence="1">
    <location>
        <begin position="12"/>
        <end position="38"/>
    </location>
</feature>
<evidence type="ECO:0000256" key="1">
    <source>
        <dbReference type="SAM" id="Phobius"/>
    </source>
</evidence>
<dbReference type="PANTHER" id="PTHR16128:SF5">
    <property type="entry name" value="FAD_NAD(P)-BINDING OXIDOREDUCTASE FAMILY PROTEIN"/>
    <property type="match status" value="1"/>
</dbReference>
<proteinExistence type="predicted"/>
<dbReference type="PANTHER" id="PTHR16128">
    <property type="entry name" value="FAD/NAD(P)-BINDING OXIDOREDUCTASE FAMILY PROTEIN"/>
    <property type="match status" value="1"/>
</dbReference>
<dbReference type="InterPro" id="IPR036188">
    <property type="entry name" value="FAD/NAD-bd_sf"/>
</dbReference>
<evidence type="ECO:0000313" key="3">
    <source>
        <dbReference type="EMBL" id="PRY96554.1"/>
    </source>
</evidence>
<dbReference type="RefSeq" id="WP_106228616.1">
    <property type="nucleotide sequence ID" value="NZ_PVTV01000017.1"/>
</dbReference>
<protein>
    <recommendedName>
        <fullName evidence="2">Amine oxidase domain-containing protein</fullName>
    </recommendedName>
</protein>
<feature type="domain" description="Amine oxidase" evidence="2">
    <location>
        <begin position="92"/>
        <end position="329"/>
    </location>
</feature>
<sequence length="336" mass="37054">MLNSIDVPKQKIVIIGAGLAGLTCATELQALGFIVEVFEKSRGASGRMSTRRSANWEADHGAQYFTARDPAFIQTVASWMDQKQVALWAPNLKVFEDKHWRASQSRDQRYVATPGMSSLGKHLAKRLPIQFEQTISQIERVGSTWVLHSSEAGRMNTAYDGLVLAIPSPQALVLVKEVDSWASALAAASNMNACWTLMIKFVTQPAFDLDAGFVNNEIISWVCRNNSKPERVGDEYWVVHANPQWSQTFVELSKEDATAQMVACLAQLGFNCKDAAITTHRWRYASGSLATPPECYLSGEIKLGLCGDWLHGGRIEGAWLSGHKLATRLAALFPLV</sequence>
<keyword evidence="4" id="KW-1185">Reference proteome</keyword>
<keyword evidence="1" id="KW-0812">Transmembrane</keyword>
<keyword evidence="1" id="KW-0472">Membrane</keyword>
<accession>A0A2T0XC95</accession>
<gene>
    <name evidence="3" type="ORF">BCM14_2795</name>
</gene>
<evidence type="ECO:0000313" key="4">
    <source>
        <dbReference type="Proteomes" id="UP000238308"/>
    </source>
</evidence>
<dbReference type="Proteomes" id="UP000238308">
    <property type="component" value="Unassembled WGS sequence"/>
</dbReference>
<keyword evidence="1" id="KW-1133">Transmembrane helix</keyword>